<dbReference type="STRING" id="83401.SAMN05421742_10660"/>
<evidence type="ECO:0000313" key="3">
    <source>
        <dbReference type="Proteomes" id="UP000217076"/>
    </source>
</evidence>
<dbReference type="OrthoDB" id="1854250at2"/>
<dbReference type="PANTHER" id="PTHR46211">
    <property type="entry name" value="GLYCEROPHOSPHORYL DIESTER PHOSPHODIESTERASE"/>
    <property type="match status" value="1"/>
</dbReference>
<evidence type="ECO:0000259" key="1">
    <source>
        <dbReference type="PROSITE" id="PS51704"/>
    </source>
</evidence>
<dbReference type="InterPro" id="IPR017946">
    <property type="entry name" value="PLC-like_Pdiesterase_TIM-brl"/>
</dbReference>
<sequence length="244" mass="25015">MLLPPLVGHRGVAAVAPENTLAGLKAAARLGVPAVEVDVKLTADSRPVLFHDETLERTTDGLGDLAATPLEVLAGFSAGLNFSREMARETVPTLEEALDLILDLGLGLDLEVKPCPGRAEETARVALAVAAGLWPAEVAPPVISSFTAPCLAVAREVVPDWPRALLVERADADARAAAGELGCAGLFVEQRGLDAATVATAREAGLSVAAYTVNAPERAAELLGFGVDSLISDAPHLLGIAPGA</sequence>
<dbReference type="SUPFAM" id="SSF51695">
    <property type="entry name" value="PLC-like phosphodiesterases"/>
    <property type="match status" value="1"/>
</dbReference>
<feature type="domain" description="GP-PDE" evidence="1">
    <location>
        <begin position="4"/>
        <end position="242"/>
    </location>
</feature>
<dbReference type="Pfam" id="PF03009">
    <property type="entry name" value="GDPD"/>
    <property type="match status" value="1"/>
</dbReference>
<dbReference type="Proteomes" id="UP000217076">
    <property type="component" value="Unassembled WGS sequence"/>
</dbReference>
<protein>
    <submittedName>
        <fullName evidence="2">Glycerophosphoryl diester phosphodiesterase</fullName>
    </submittedName>
</protein>
<dbReference type="InterPro" id="IPR030395">
    <property type="entry name" value="GP_PDE_dom"/>
</dbReference>
<dbReference type="Gene3D" id="3.20.20.190">
    <property type="entry name" value="Phosphatidylinositol (PI) phosphodiesterase"/>
    <property type="match status" value="1"/>
</dbReference>
<dbReference type="GO" id="GO:0006629">
    <property type="term" value="P:lipid metabolic process"/>
    <property type="evidence" value="ECO:0007669"/>
    <property type="project" value="InterPro"/>
</dbReference>
<evidence type="ECO:0000313" key="2">
    <source>
        <dbReference type="EMBL" id="SDH33707.1"/>
    </source>
</evidence>
<reference evidence="3" key="1">
    <citation type="submission" date="2016-10" db="EMBL/GenBank/DDBJ databases">
        <authorList>
            <person name="Varghese N."/>
            <person name="Submissions S."/>
        </authorList>
    </citation>
    <scope>NUCLEOTIDE SEQUENCE [LARGE SCALE GENOMIC DNA]</scope>
    <source>
        <strain evidence="3">930I</strain>
    </source>
</reference>
<dbReference type="GO" id="GO:0008081">
    <property type="term" value="F:phosphoric diester hydrolase activity"/>
    <property type="evidence" value="ECO:0007669"/>
    <property type="project" value="InterPro"/>
</dbReference>
<gene>
    <name evidence="2" type="ORF">SAMN05421742_10660</name>
</gene>
<dbReference type="PANTHER" id="PTHR46211:SF1">
    <property type="entry name" value="GLYCEROPHOSPHODIESTER PHOSPHODIESTERASE, CYTOPLASMIC"/>
    <property type="match status" value="1"/>
</dbReference>
<accession>A0A1G8BKE8</accession>
<proteinExistence type="predicted"/>
<dbReference type="RefSeq" id="WP_092619326.1">
    <property type="nucleotide sequence ID" value="NZ_FNCV01000006.1"/>
</dbReference>
<dbReference type="AlphaFoldDB" id="A0A1G8BKE8"/>
<dbReference type="EMBL" id="FNCV01000006">
    <property type="protein sequence ID" value="SDH33707.1"/>
    <property type="molecule type" value="Genomic_DNA"/>
</dbReference>
<keyword evidence="3" id="KW-1185">Reference proteome</keyword>
<name>A0A1G8BKE8_9PROT</name>
<dbReference type="PROSITE" id="PS51704">
    <property type="entry name" value="GP_PDE"/>
    <property type="match status" value="1"/>
</dbReference>
<organism evidence="2 3">
    <name type="scientific">Roseospirillum parvum</name>
    <dbReference type="NCBI Taxonomy" id="83401"/>
    <lineage>
        <taxon>Bacteria</taxon>
        <taxon>Pseudomonadati</taxon>
        <taxon>Pseudomonadota</taxon>
        <taxon>Alphaproteobacteria</taxon>
        <taxon>Rhodospirillales</taxon>
        <taxon>Rhodospirillaceae</taxon>
        <taxon>Roseospirillum</taxon>
    </lineage>
</organism>